<dbReference type="InterPro" id="IPR011432">
    <property type="entry name" value="Shr-like_HID"/>
</dbReference>
<feature type="domain" description="SLH" evidence="3">
    <location>
        <begin position="4"/>
        <end position="67"/>
    </location>
</feature>
<dbReference type="EMBL" id="BORC01000003">
    <property type="protein sequence ID" value="GIN62281.1"/>
    <property type="molecule type" value="Genomic_DNA"/>
</dbReference>
<dbReference type="PANTHER" id="PTHR43308">
    <property type="entry name" value="OUTER MEMBRANE PROTEIN ALPHA-RELATED"/>
    <property type="match status" value="1"/>
</dbReference>
<reference evidence="4" key="1">
    <citation type="submission" date="2021-03" db="EMBL/GenBank/DDBJ databases">
        <title>Antimicrobial resistance genes in bacteria isolated from Japanese honey, and their potential for conferring macrolide and lincosamide resistance in the American foulbrood pathogen Paenibacillus larvae.</title>
        <authorList>
            <person name="Okamoto M."/>
            <person name="Kumagai M."/>
            <person name="Kanamori H."/>
            <person name="Takamatsu D."/>
        </authorList>
    </citation>
    <scope>NUCLEOTIDE SEQUENCE</scope>
    <source>
        <strain evidence="4">J27TS8</strain>
    </source>
</reference>
<name>A0A919WIE7_9BACI</name>
<dbReference type="InterPro" id="IPR001119">
    <property type="entry name" value="SLH_dom"/>
</dbReference>
<evidence type="ECO:0000313" key="4">
    <source>
        <dbReference type="EMBL" id="GIN62281.1"/>
    </source>
</evidence>
<dbReference type="InterPro" id="IPR051465">
    <property type="entry name" value="Cell_Envelope_Struct_Comp"/>
</dbReference>
<keyword evidence="1" id="KW-0732">Signal</keyword>
<evidence type="ECO:0000256" key="2">
    <source>
        <dbReference type="SAM" id="MobiDB-lite"/>
    </source>
</evidence>
<feature type="domain" description="SLH" evidence="3">
    <location>
        <begin position="127"/>
        <end position="190"/>
    </location>
</feature>
<dbReference type="AlphaFoldDB" id="A0A919WIE7"/>
<protein>
    <recommendedName>
        <fullName evidence="3">SLH domain-containing protein</fullName>
    </recommendedName>
</protein>
<dbReference type="PANTHER" id="PTHR43308:SF5">
    <property type="entry name" value="S-LAYER PROTEIN _ PEPTIDOGLYCAN ENDO-BETA-N-ACETYLGLUCOSAMINIDASE"/>
    <property type="match status" value="1"/>
</dbReference>
<comment type="caution">
    <text evidence="4">The sequence shown here is derived from an EMBL/GenBank/DDBJ whole genome shotgun (WGS) entry which is preliminary data.</text>
</comment>
<feature type="region of interest" description="Disordered" evidence="2">
    <location>
        <begin position="260"/>
        <end position="279"/>
    </location>
</feature>
<evidence type="ECO:0000313" key="5">
    <source>
        <dbReference type="Proteomes" id="UP000682111"/>
    </source>
</evidence>
<organism evidence="4 5">
    <name type="scientific">Robertmurraya siralis</name>
    <dbReference type="NCBI Taxonomy" id="77777"/>
    <lineage>
        <taxon>Bacteria</taxon>
        <taxon>Bacillati</taxon>
        <taxon>Bacillota</taxon>
        <taxon>Bacilli</taxon>
        <taxon>Bacillales</taxon>
        <taxon>Bacillaceae</taxon>
        <taxon>Robertmurraya</taxon>
    </lineage>
</organism>
<evidence type="ECO:0000256" key="1">
    <source>
        <dbReference type="ARBA" id="ARBA00022729"/>
    </source>
</evidence>
<accession>A0A919WIE7</accession>
<gene>
    <name evidence="4" type="ORF">J27TS8_22740</name>
</gene>
<keyword evidence="5" id="KW-1185">Reference proteome</keyword>
<dbReference type="Pfam" id="PF00395">
    <property type="entry name" value="SLH"/>
    <property type="match status" value="2"/>
</dbReference>
<proteinExistence type="predicted"/>
<dbReference type="Proteomes" id="UP000682111">
    <property type="component" value="Unassembled WGS sequence"/>
</dbReference>
<dbReference type="PROSITE" id="PS51272">
    <property type="entry name" value="SLH"/>
    <property type="match status" value="2"/>
</dbReference>
<evidence type="ECO:0000259" key="3">
    <source>
        <dbReference type="PROSITE" id="PS51272"/>
    </source>
</evidence>
<dbReference type="Pfam" id="PF07550">
    <property type="entry name" value="Shr-like_HID"/>
    <property type="match status" value="7"/>
</dbReference>
<sequence>MQGLASNFTDVSDLHWAKKAIDYMKEKGIVRGYTDGTYKPEAYITRGELAVMLANSLQLNMDGIEKQSFIDIPENSFAFLHVAALQKHFPHIFKGNGGYFHPNQVIDRQTLAHLIAKTYEVEMNRENQMIFTDVDDSHPYSEDIHILASNGIVVGDGNGRFKPRNPVTRAQAAQFIYNVHHYEGPEKIEQIKAISNTSVEITYKTDVDIEKLNFLITDLQIVHIEKTDNHTVVLTTSSQTEGKKYVLKESGRIIGDFIGYPKKEEKPPSHGGGSTPLTPQQQVDAAIRNAVARGNDFVVVKARGGGDITVTTDSKMDIYVEVDTVRDLTIKGSNIENVKIRKVGSEQGLINGDLVVDTPKADVEYENPVKLLGTLYIKDVSGNSFINYGELNDVDISDSDISHFVNHGRMGILTISNNGNITIDGSSLIDLVYVQDAAEVSIPNNAKVKKVVVMHRNAKVSAHSEVEVVYAYEVKPIENVRFNDLDPGVDIKGEIIFTATEAIHSGANSLQIDVNNIHVKSIPLKGLEDEEITYSMADIDLQEDDTITLSTINEYGVVSAPIEVKVVNNIRGKSPALTGKLLNGQLFEVTFEEQRDWRESITSIVNETNGSSIPLSYVDTSNPGIIIMDLSKVDFTPGNHTIRVDAEGYEPAKFIIEILEPVLIPPNLTGEVLSPQQFQASFADAPNWRESITDVWDIANERWIGKTKLTTTEVGKLILNVEGRIYQPGTYEFLIKAEGYEDAVLTVNVPKPKDAPEVRGYVTGINQFVIEFEDDPAWREKVRYVYNETKKQTIYMGEVDTSQEGKITIKQTGYVYETGVHIFRIEAAGYEPVRIAIEKPESFTPPSLTGEAIGPELFQATFSDDPKWRESIVDVWDITNEEWLGKSKLTTTEEGKLILNVEGKSYGPGRHGFSVDASGYERAVFFVEIPEYDLPPNVVSAYVTESNEIVFEFYDNPDWRNSITQVYDNTNGQYFLRTKLDVSQPGRVILKLGSTSLSGKVSFFLQAPGYDNVSVEVEIPEPEIPEPKSPELTVEIVEPNIFDFIFPDNAEWRNNITNVYNETTGTPIHLSEVDRSIPGKLRINLKSYYYVPGTYALSFHATGYPPAMVLLEVPMPPQPPVLTGEVIGVNIFQATFVDDPKWRESITDIWDMTHKRWLGKYKLNTIEAGKIILDVEGRDYPPGIYEFSIAANGYVRGTLFVTVTQ</sequence>